<evidence type="ECO:0000313" key="2">
    <source>
        <dbReference type="Proteomes" id="UP000186102"/>
    </source>
</evidence>
<sequence>MKDYLSFKFWSEINTFILGIGSDIHDCGELVRALNHAAYYASDKV</sequence>
<evidence type="ECO:0000313" key="1">
    <source>
        <dbReference type="EMBL" id="OLN29069.1"/>
    </source>
</evidence>
<accession>A0A1Q8QNZ8</accession>
<keyword evidence="2" id="KW-1185">Reference proteome</keyword>
<organism evidence="1 2">
    <name type="scientific">Desulfosporosinus metallidurans</name>
    <dbReference type="NCBI Taxonomy" id="1888891"/>
    <lineage>
        <taxon>Bacteria</taxon>
        <taxon>Bacillati</taxon>
        <taxon>Bacillota</taxon>
        <taxon>Clostridia</taxon>
        <taxon>Eubacteriales</taxon>
        <taxon>Desulfitobacteriaceae</taxon>
        <taxon>Desulfosporosinus</taxon>
    </lineage>
</organism>
<name>A0A1Q8QNZ8_9FIRM</name>
<comment type="caution">
    <text evidence="1">The sequence shown here is derived from an EMBL/GenBank/DDBJ whole genome shotgun (WGS) entry which is preliminary data.</text>
</comment>
<dbReference type="Proteomes" id="UP000186102">
    <property type="component" value="Unassembled WGS sequence"/>
</dbReference>
<dbReference type="EMBL" id="MLBF01000036">
    <property type="protein sequence ID" value="OLN29069.1"/>
    <property type="molecule type" value="Genomic_DNA"/>
</dbReference>
<dbReference type="STRING" id="1888891.DSOL_3730"/>
<gene>
    <name evidence="1" type="ORF">DSOL_3730</name>
</gene>
<proteinExistence type="predicted"/>
<reference evidence="1 2" key="1">
    <citation type="submission" date="2016-09" db="EMBL/GenBank/DDBJ databases">
        <title>Complete genome of Desulfosporosinus sp. OL.</title>
        <authorList>
            <person name="Mardanov A."/>
            <person name="Beletsky A."/>
            <person name="Panova A."/>
            <person name="Karnachuk O."/>
            <person name="Ravin N."/>
        </authorList>
    </citation>
    <scope>NUCLEOTIDE SEQUENCE [LARGE SCALE GENOMIC DNA]</scope>
    <source>
        <strain evidence="1 2">OL</strain>
    </source>
</reference>
<protein>
    <submittedName>
        <fullName evidence="1">Uncharacterized protein</fullName>
    </submittedName>
</protein>
<dbReference type="AlphaFoldDB" id="A0A1Q8QNZ8"/>